<accession>Q8W9D9</accession>
<proteinExistence type="predicted"/>
<geneLocation type="mitochondrion" evidence="1"/>
<dbReference type="EMBL" id="AJ251449">
    <property type="protein sequence ID" value="CAC80834.1"/>
    <property type="molecule type" value="Genomic_DNA"/>
</dbReference>
<reference evidence="1" key="1">
    <citation type="submission" date="1999-12" db="EMBL/GenBank/DDBJ databases">
        <title>Small differences in Cytochrome b sequences within the genus Sabanejewia.</title>
        <authorList>
            <person name="Ludwig A."/>
            <person name="Becker J."/>
            <person name="Bohlen J."/>
        </authorList>
    </citation>
    <scope>NUCLEOTIDE SEQUENCE</scope>
    <source>
        <strain evidence="1">4</strain>
    </source>
</reference>
<evidence type="ECO:0000313" key="1">
    <source>
        <dbReference type="EMBL" id="CAC80834.1"/>
    </source>
</evidence>
<name>Q8W9D9_SABBA</name>
<keyword evidence="1" id="KW-0496">Mitochondrion</keyword>
<protein>
    <submittedName>
        <fullName evidence="1">Cytochrome-b protein</fullName>
    </submittedName>
</protein>
<sequence>QMKKNDAPLPWMLRMSHPYFTSRQMWATEEKAVVMSDVYCMAKNSPVWIWVIKHKPSNEPKFHHTEMLEGAGKSTSASLSI</sequence>
<gene>
    <name evidence="1" type="primary">cytb</name>
</gene>
<feature type="non-terminal residue" evidence="1">
    <location>
        <position position="1"/>
    </location>
</feature>
<dbReference type="AlphaFoldDB" id="Q8W9D9"/>
<organism evidence="1">
    <name type="scientific">Sabanejewia balcanica</name>
    <name type="common">Golden loach</name>
    <name type="synonym">Cobitis aurata balcanica</name>
    <dbReference type="NCBI Taxonomy" id="111299"/>
    <lineage>
        <taxon>Eukaryota</taxon>
        <taxon>Metazoa</taxon>
        <taxon>Chordata</taxon>
        <taxon>Craniata</taxon>
        <taxon>Vertebrata</taxon>
        <taxon>Euteleostomi</taxon>
        <taxon>Actinopterygii</taxon>
        <taxon>Neopterygii</taxon>
        <taxon>Teleostei</taxon>
        <taxon>Ostariophysi</taxon>
        <taxon>Cypriniformes</taxon>
        <taxon>Cobitidae</taxon>
        <taxon>Cobitinae</taxon>
        <taxon>Sabanejewia</taxon>
    </lineage>
</organism>
<feature type="non-terminal residue" evidence="1">
    <location>
        <position position="81"/>
    </location>
</feature>